<feature type="region of interest" description="Disordered" evidence="9">
    <location>
        <begin position="1"/>
        <end position="35"/>
    </location>
</feature>
<dbReference type="RefSeq" id="WP_310035466.1">
    <property type="nucleotide sequence ID" value="NZ_JAVIZN010000003.1"/>
</dbReference>
<evidence type="ECO:0000256" key="3">
    <source>
        <dbReference type="ARBA" id="ARBA00022448"/>
    </source>
</evidence>
<evidence type="ECO:0000259" key="11">
    <source>
        <dbReference type="Pfam" id="PF01545"/>
    </source>
</evidence>
<dbReference type="InterPro" id="IPR050681">
    <property type="entry name" value="CDF/SLC30A"/>
</dbReference>
<dbReference type="SUPFAM" id="SSF160240">
    <property type="entry name" value="Cation efflux protein cytoplasmic domain-like"/>
    <property type="match status" value="1"/>
</dbReference>
<evidence type="ECO:0000256" key="5">
    <source>
        <dbReference type="ARBA" id="ARBA00022906"/>
    </source>
</evidence>
<dbReference type="Pfam" id="PF01545">
    <property type="entry name" value="Cation_efflux"/>
    <property type="match status" value="1"/>
</dbReference>
<feature type="transmembrane region" description="Helical" evidence="10">
    <location>
        <begin position="176"/>
        <end position="202"/>
    </location>
</feature>
<accession>A0ABD5CRY2</accession>
<dbReference type="PANTHER" id="PTHR11562">
    <property type="entry name" value="CATION EFFLUX PROTEIN/ ZINC TRANSPORTER"/>
    <property type="match status" value="1"/>
</dbReference>
<keyword evidence="8 10" id="KW-0472">Membrane</keyword>
<feature type="transmembrane region" description="Helical" evidence="10">
    <location>
        <begin position="42"/>
        <end position="62"/>
    </location>
</feature>
<dbReference type="SUPFAM" id="SSF161111">
    <property type="entry name" value="Cation efflux protein transmembrane domain-like"/>
    <property type="match status" value="1"/>
</dbReference>
<dbReference type="PANTHER" id="PTHR11562:SF17">
    <property type="entry name" value="RE54080P-RELATED"/>
    <property type="match status" value="1"/>
</dbReference>
<keyword evidence="5" id="KW-0862">Zinc</keyword>
<keyword evidence="6 10" id="KW-1133">Transmembrane helix</keyword>
<dbReference type="GO" id="GO:0006829">
    <property type="term" value="P:zinc ion transport"/>
    <property type="evidence" value="ECO:0007669"/>
    <property type="project" value="UniProtKB-KW"/>
</dbReference>
<dbReference type="NCBIfam" id="TIGR01297">
    <property type="entry name" value="CDF"/>
    <property type="match status" value="1"/>
</dbReference>
<sequence length="330" mass="35339">MMKAETNQGHHLHESTGEHAGHSHGHGHGHSHSHGVTNQKRIGWAFVIIFVFMFIEVIGGLWSGSLALLADAGHMVSDAAALGLSWVALRLGQRPATDRLTYGYRRFEILAAFVNGCTLFLIAGWIVYEAVRRLFEPVAVLGGAMLVIALAGLLANVVAFLVLNGGDRTNLNMRSAWLHVLGDMLGFVVALVAAGIIMATGWTPIDPILSMVVALLILKSAWGIVKSSAHVLLEGAPDNIDLAQIKSDLEASLPEVEEAHHIHVWSITPEQTLVTLHVRPAPAARAPDVIAAVQQRLRERFQVGHTTVQVETESCEVGAESGSTGNAACV</sequence>
<name>A0ABD5CRY2_9BURK</name>
<feature type="transmembrane region" description="Helical" evidence="10">
    <location>
        <begin position="208"/>
        <end position="225"/>
    </location>
</feature>
<dbReference type="Pfam" id="PF16916">
    <property type="entry name" value="ZT_dimer"/>
    <property type="match status" value="1"/>
</dbReference>
<keyword evidence="4 10" id="KW-0812">Transmembrane</keyword>
<evidence type="ECO:0000259" key="12">
    <source>
        <dbReference type="Pfam" id="PF16916"/>
    </source>
</evidence>
<evidence type="ECO:0000256" key="4">
    <source>
        <dbReference type="ARBA" id="ARBA00022692"/>
    </source>
</evidence>
<dbReference type="Gene3D" id="1.20.1510.10">
    <property type="entry name" value="Cation efflux protein transmembrane domain"/>
    <property type="match status" value="1"/>
</dbReference>
<comment type="similarity">
    <text evidence="2">Belongs to the cation diffusion facilitator (CDF) transporter (TC 2.A.4) family. SLC30A subfamily.</text>
</comment>
<keyword evidence="5" id="KW-0864">Zinc transport</keyword>
<dbReference type="InterPro" id="IPR027469">
    <property type="entry name" value="Cation_efflux_TMD_sf"/>
</dbReference>
<comment type="caution">
    <text evidence="13">The sequence shown here is derived from an EMBL/GenBank/DDBJ whole genome shotgun (WGS) entry which is preliminary data.</text>
</comment>
<evidence type="ECO:0000256" key="2">
    <source>
        <dbReference type="ARBA" id="ARBA00008873"/>
    </source>
</evidence>
<dbReference type="InterPro" id="IPR027470">
    <property type="entry name" value="Cation_efflux_CTD"/>
</dbReference>
<dbReference type="GO" id="GO:0016020">
    <property type="term" value="C:membrane"/>
    <property type="evidence" value="ECO:0007669"/>
    <property type="project" value="UniProtKB-SubCell"/>
</dbReference>
<proteinExistence type="inferred from homology"/>
<reference evidence="13 14" key="1">
    <citation type="submission" date="2023-08" db="EMBL/GenBank/DDBJ databases">
        <title>Genome sequencing of plant associated microbes to promote plant fitness in Sorghum bicolor and Oryza sativa.</title>
        <authorList>
            <person name="Coleman-Derr D."/>
        </authorList>
    </citation>
    <scope>NUCLEOTIDE SEQUENCE [LARGE SCALE GENOMIC DNA]</scope>
    <source>
        <strain evidence="13 14">SLBN-33</strain>
    </source>
</reference>
<evidence type="ECO:0000256" key="1">
    <source>
        <dbReference type="ARBA" id="ARBA00004141"/>
    </source>
</evidence>
<gene>
    <name evidence="13" type="ORF">QF025_006833</name>
</gene>
<feature type="transmembrane region" description="Helical" evidence="10">
    <location>
        <begin position="109"/>
        <end position="128"/>
    </location>
</feature>
<dbReference type="AlphaFoldDB" id="A0ABD5CRY2"/>
<feature type="transmembrane region" description="Helical" evidence="10">
    <location>
        <begin position="140"/>
        <end position="164"/>
    </location>
</feature>
<keyword evidence="3" id="KW-0813">Transport</keyword>
<evidence type="ECO:0000256" key="7">
    <source>
        <dbReference type="ARBA" id="ARBA00023065"/>
    </source>
</evidence>
<feature type="transmembrane region" description="Helical" evidence="10">
    <location>
        <begin position="68"/>
        <end position="89"/>
    </location>
</feature>
<evidence type="ECO:0000256" key="9">
    <source>
        <dbReference type="SAM" id="MobiDB-lite"/>
    </source>
</evidence>
<evidence type="ECO:0000256" key="10">
    <source>
        <dbReference type="SAM" id="Phobius"/>
    </source>
</evidence>
<feature type="compositionally biased region" description="Basic and acidic residues" evidence="9">
    <location>
        <begin position="11"/>
        <end position="21"/>
    </location>
</feature>
<organism evidence="13 14">
    <name type="scientific">Paraburkholderia graminis</name>
    <dbReference type="NCBI Taxonomy" id="60548"/>
    <lineage>
        <taxon>Bacteria</taxon>
        <taxon>Pseudomonadati</taxon>
        <taxon>Pseudomonadota</taxon>
        <taxon>Betaproteobacteria</taxon>
        <taxon>Burkholderiales</taxon>
        <taxon>Burkholderiaceae</taxon>
        <taxon>Paraburkholderia</taxon>
    </lineage>
</organism>
<comment type="subcellular location">
    <subcellularLocation>
        <location evidence="1">Membrane</location>
        <topology evidence="1">Multi-pass membrane protein</topology>
    </subcellularLocation>
</comment>
<evidence type="ECO:0000313" key="14">
    <source>
        <dbReference type="Proteomes" id="UP001245184"/>
    </source>
</evidence>
<evidence type="ECO:0000256" key="6">
    <source>
        <dbReference type="ARBA" id="ARBA00022989"/>
    </source>
</evidence>
<protein>
    <submittedName>
        <fullName evidence="13">Cobalt-zinc-cadmium efflux system protein</fullName>
    </submittedName>
</protein>
<feature type="compositionally biased region" description="Basic residues" evidence="9">
    <location>
        <begin position="22"/>
        <end position="33"/>
    </location>
</feature>
<dbReference type="InterPro" id="IPR002524">
    <property type="entry name" value="Cation_efflux"/>
</dbReference>
<keyword evidence="7" id="KW-0406">Ion transport</keyword>
<dbReference type="Proteomes" id="UP001245184">
    <property type="component" value="Unassembled WGS sequence"/>
</dbReference>
<dbReference type="InterPro" id="IPR036837">
    <property type="entry name" value="Cation_efflux_CTD_sf"/>
</dbReference>
<evidence type="ECO:0000256" key="8">
    <source>
        <dbReference type="ARBA" id="ARBA00023136"/>
    </source>
</evidence>
<dbReference type="InterPro" id="IPR058533">
    <property type="entry name" value="Cation_efflux_TM"/>
</dbReference>
<dbReference type="EMBL" id="JAVIZN010000003">
    <property type="protein sequence ID" value="MDR6208032.1"/>
    <property type="molecule type" value="Genomic_DNA"/>
</dbReference>
<evidence type="ECO:0000313" key="13">
    <source>
        <dbReference type="EMBL" id="MDR6208032.1"/>
    </source>
</evidence>
<feature type="domain" description="Cation efflux protein transmembrane" evidence="11">
    <location>
        <begin position="45"/>
        <end position="233"/>
    </location>
</feature>
<feature type="domain" description="Cation efflux protein cytoplasmic" evidence="12">
    <location>
        <begin position="237"/>
        <end position="312"/>
    </location>
</feature>